<dbReference type="KEGG" id="aram:KAR29_01470"/>
<dbReference type="AlphaFoldDB" id="A0A9Q7A8L1"/>
<organism evidence="1 2">
    <name type="scientific">Aminithiophilus ramosus</name>
    <dbReference type="NCBI Taxonomy" id="3029084"/>
    <lineage>
        <taxon>Bacteria</taxon>
        <taxon>Thermotogati</taxon>
        <taxon>Synergistota</taxon>
        <taxon>Synergistia</taxon>
        <taxon>Synergistales</taxon>
        <taxon>Aminithiophilaceae</taxon>
        <taxon>Aminithiophilus</taxon>
    </lineage>
</organism>
<evidence type="ECO:0000313" key="2">
    <source>
        <dbReference type="Proteomes" id="UP000671879"/>
    </source>
</evidence>
<reference evidence="2" key="1">
    <citation type="submission" date="2021-04" db="EMBL/GenBank/DDBJ databases">
        <title>A novel Synergistetes isolate from a pyrite-forming mixed culture.</title>
        <authorList>
            <person name="Bunk B."/>
            <person name="Sproer C."/>
            <person name="Spring S."/>
            <person name="Pester M."/>
        </authorList>
    </citation>
    <scope>NUCLEOTIDE SEQUENCE [LARGE SCALE GENOMIC DNA]</scope>
    <source>
        <strain evidence="2">J.5.4.2-T.3.5.2</strain>
    </source>
</reference>
<dbReference type="Proteomes" id="UP000671879">
    <property type="component" value="Chromosome"/>
</dbReference>
<accession>A0A9Q7A8L1</accession>
<dbReference type="SUPFAM" id="SSF51735">
    <property type="entry name" value="NAD(P)-binding Rossmann-fold domains"/>
    <property type="match status" value="1"/>
</dbReference>
<evidence type="ECO:0000313" key="1">
    <source>
        <dbReference type="EMBL" id="QTX32640.1"/>
    </source>
</evidence>
<dbReference type="Gene3D" id="3.40.50.720">
    <property type="entry name" value="NAD(P)-binding Rossmann-like Domain"/>
    <property type="match status" value="1"/>
</dbReference>
<dbReference type="RefSeq" id="WP_274373889.1">
    <property type="nucleotide sequence ID" value="NZ_CP072943.1"/>
</dbReference>
<name>A0A9Q7A8L1_9BACT</name>
<proteinExistence type="predicted"/>
<sequence length="359" mass="38861">MSRKLRVAQFGCGKMSAYTMRYVYEKGAEIVAAFDQNPAVIGRDIGEILGTEKKGVIVLDASEADRTFASLKPDACIITTMSLMSDLRSAFLACARNGVNAISTCEEAFFPWNSSAAITKELDDLAKKNGCTLCGSGYQDVFWGNLIAVLAGATHRIHRIRGKSSYNVEDYGIALAQVHGAGLDLDAFAREIAASDDISPAERQALIDRGQFLPSYMWNVNGWLCGRLGLTVTSQTQKCIPQTHDTDLHSETLGITIPAGHATGMAAVVTTETEEGITIETECIGKVYAPDEFDRNDWTLTGEPDTQVIINRPATVELTCATIVNRLPDIVNAAPGYVTTDKMGSNAYRAKPLDAYVTR</sequence>
<dbReference type="EMBL" id="CP072943">
    <property type="protein sequence ID" value="QTX32640.1"/>
    <property type="molecule type" value="Genomic_DNA"/>
</dbReference>
<protein>
    <submittedName>
        <fullName evidence="1">Dihydrodipicolinate reductase</fullName>
    </submittedName>
</protein>
<keyword evidence="2" id="KW-1185">Reference proteome</keyword>
<dbReference type="InterPro" id="IPR036291">
    <property type="entry name" value="NAD(P)-bd_dom_sf"/>
</dbReference>
<dbReference type="CDD" id="cd24146">
    <property type="entry name" value="nat-AmDH_N_like"/>
    <property type="match status" value="1"/>
</dbReference>
<gene>
    <name evidence="1" type="ORF">KAR29_01470</name>
</gene>